<evidence type="ECO:0000313" key="1">
    <source>
        <dbReference type="EMBL" id="KKL71828.1"/>
    </source>
</evidence>
<dbReference type="AlphaFoldDB" id="A0A0F9ECP5"/>
<accession>A0A0F9ECP5</accession>
<name>A0A0F9ECP5_9ZZZZ</name>
<organism evidence="1">
    <name type="scientific">marine sediment metagenome</name>
    <dbReference type="NCBI Taxonomy" id="412755"/>
    <lineage>
        <taxon>unclassified sequences</taxon>
        <taxon>metagenomes</taxon>
        <taxon>ecological metagenomes</taxon>
    </lineage>
</organism>
<proteinExistence type="predicted"/>
<sequence length="294" mass="32612">KGPGGYMGLIPLESFDFPAIAVAEGLHTNFQSVNAGISIYSAGKDARNLWNRHRIADLAYIHRIALVSANGKKTIIAASLCGRKEGPDDWSSPGAVYAVQIQRGEHVTKHKKNLLLNGITRNHGMYVQRKRGQEIVFISGDEGVFEIHVPRAEKEWIIDKIIEQPVSELALMDFDEDGKDEIVTIQPFHGDKACIYKNMAGKWETVCELKTEFGHGIWAGRIGGKNAFILGSRARKRDLCLYTIEDTRSWNLKKTIIDAGTGTAQIDVLKFNGRDLIAATNGYIDEVAVYEVTN</sequence>
<gene>
    <name evidence="1" type="ORF">LCGC14_2091000</name>
</gene>
<reference evidence="1" key="1">
    <citation type="journal article" date="2015" name="Nature">
        <title>Complex archaea that bridge the gap between prokaryotes and eukaryotes.</title>
        <authorList>
            <person name="Spang A."/>
            <person name="Saw J.H."/>
            <person name="Jorgensen S.L."/>
            <person name="Zaremba-Niedzwiedzka K."/>
            <person name="Martijn J."/>
            <person name="Lind A.E."/>
            <person name="van Eijk R."/>
            <person name="Schleper C."/>
            <person name="Guy L."/>
            <person name="Ettema T.J."/>
        </authorList>
    </citation>
    <scope>NUCLEOTIDE SEQUENCE</scope>
</reference>
<protein>
    <submittedName>
        <fullName evidence="1">Uncharacterized protein</fullName>
    </submittedName>
</protein>
<feature type="non-terminal residue" evidence="1">
    <location>
        <position position="1"/>
    </location>
</feature>
<comment type="caution">
    <text evidence="1">The sequence shown here is derived from an EMBL/GenBank/DDBJ whole genome shotgun (WGS) entry which is preliminary data.</text>
</comment>
<dbReference type="EMBL" id="LAZR01025469">
    <property type="protein sequence ID" value="KKL71828.1"/>
    <property type="molecule type" value="Genomic_DNA"/>
</dbReference>